<gene>
    <name evidence="2" type="ORF">O181_115624</name>
</gene>
<dbReference type="InterPro" id="IPR053134">
    <property type="entry name" value="RNA-dir_DNA_polymerase"/>
</dbReference>
<dbReference type="SUPFAM" id="SSF56672">
    <property type="entry name" value="DNA/RNA polymerases"/>
    <property type="match status" value="1"/>
</dbReference>
<dbReference type="InterPro" id="IPR000477">
    <property type="entry name" value="RT_dom"/>
</dbReference>
<dbReference type="EMBL" id="AVOT02097247">
    <property type="protein sequence ID" value="MBW0575909.1"/>
    <property type="molecule type" value="Genomic_DNA"/>
</dbReference>
<dbReference type="CDD" id="cd01647">
    <property type="entry name" value="RT_LTR"/>
    <property type="match status" value="1"/>
</dbReference>
<evidence type="ECO:0000313" key="3">
    <source>
        <dbReference type="Proteomes" id="UP000765509"/>
    </source>
</evidence>
<dbReference type="InterPro" id="IPR043502">
    <property type="entry name" value="DNA/RNA_pol_sf"/>
</dbReference>
<dbReference type="Gene3D" id="3.30.70.270">
    <property type="match status" value="1"/>
</dbReference>
<comment type="caution">
    <text evidence="2">The sequence shown here is derived from an EMBL/GenBank/DDBJ whole genome shotgun (WGS) entry which is preliminary data.</text>
</comment>
<dbReference type="Gene3D" id="3.10.10.10">
    <property type="entry name" value="HIV Type 1 Reverse Transcriptase, subunit A, domain 1"/>
    <property type="match status" value="1"/>
</dbReference>
<dbReference type="InterPro" id="IPR043128">
    <property type="entry name" value="Rev_trsase/Diguanyl_cyclase"/>
</dbReference>
<dbReference type="OrthoDB" id="6776860at2759"/>
<protein>
    <recommendedName>
        <fullName evidence="1">Reverse transcriptase domain-containing protein</fullName>
    </recommendedName>
</protein>
<dbReference type="PANTHER" id="PTHR24559">
    <property type="entry name" value="TRANSPOSON TY3-I GAG-POL POLYPROTEIN"/>
    <property type="match status" value="1"/>
</dbReference>
<evidence type="ECO:0000259" key="1">
    <source>
        <dbReference type="Pfam" id="PF00078"/>
    </source>
</evidence>
<dbReference type="PANTHER" id="PTHR24559:SF435">
    <property type="entry name" value="RIBONUCLEASE H"/>
    <property type="match status" value="1"/>
</dbReference>
<accession>A0A9Q3K7F6</accession>
<reference evidence="2" key="1">
    <citation type="submission" date="2021-03" db="EMBL/GenBank/DDBJ databases">
        <title>Draft genome sequence of rust myrtle Austropuccinia psidii MF-1, a brazilian biotype.</title>
        <authorList>
            <person name="Quecine M.C."/>
            <person name="Pachon D.M.R."/>
            <person name="Bonatelli M.L."/>
            <person name="Correr F.H."/>
            <person name="Franceschini L.M."/>
            <person name="Leite T.F."/>
            <person name="Margarido G.R.A."/>
            <person name="Almeida C.A."/>
            <person name="Ferrarezi J.A."/>
            <person name="Labate C.A."/>
        </authorList>
    </citation>
    <scope>NUCLEOTIDE SEQUENCE</scope>
    <source>
        <strain evidence="2">MF-1</strain>
    </source>
</reference>
<dbReference type="Pfam" id="PF00078">
    <property type="entry name" value="RVT_1"/>
    <property type="match status" value="1"/>
</dbReference>
<feature type="domain" description="Reverse transcriptase" evidence="1">
    <location>
        <begin position="131"/>
        <end position="284"/>
    </location>
</feature>
<evidence type="ECO:0000313" key="2">
    <source>
        <dbReference type="EMBL" id="MBW0575909.1"/>
    </source>
</evidence>
<dbReference type="AlphaFoldDB" id="A0A9Q3K7F6"/>
<organism evidence="2 3">
    <name type="scientific">Austropuccinia psidii MF-1</name>
    <dbReference type="NCBI Taxonomy" id="1389203"/>
    <lineage>
        <taxon>Eukaryota</taxon>
        <taxon>Fungi</taxon>
        <taxon>Dikarya</taxon>
        <taxon>Basidiomycota</taxon>
        <taxon>Pucciniomycotina</taxon>
        <taxon>Pucciniomycetes</taxon>
        <taxon>Pucciniales</taxon>
        <taxon>Sphaerophragmiaceae</taxon>
        <taxon>Austropuccinia</taxon>
    </lineage>
</organism>
<dbReference type="Proteomes" id="UP000765509">
    <property type="component" value="Unassembled WGS sequence"/>
</dbReference>
<name>A0A9Q3K7F6_9BASI</name>
<proteinExistence type="predicted"/>
<sequence>MPKKISVVSSAKDTYKDEFVSNKHVEAQVNPSLSPKMRDEFIDMLYTYNNAFPADNEPLGAIRAYEVDIALNIDRPYPPVLRRRAYPASPSARKSLEKHIQELLQRGVLRKVGHNEEVEITTPVIIAWHNDKSRMVRDFRELNTYTVPDRYPIPRIQETLTQLSRAKFITSMDALKGFHQKVLMPKAKKLLRIITHCGVYEYLRIPFGIKNAPSHYQRIMNTIFPTELSEGWLLIHIDDIIICSYSWSLHLERLARVLQKVEEGNMKISLKKCNFGFEELKALGPVVSGLSLGIDKKK</sequence>
<keyword evidence="3" id="KW-1185">Reference proteome</keyword>